<dbReference type="EMBL" id="CDQK01000002">
    <property type="protein sequence ID" value="CEP21261.1"/>
    <property type="molecule type" value="Genomic_DNA"/>
</dbReference>
<feature type="region of interest" description="Disordered" evidence="2">
    <location>
        <begin position="21"/>
        <end position="46"/>
    </location>
</feature>
<protein>
    <recommendedName>
        <fullName evidence="3">AB hydrolase-1 domain-containing protein</fullName>
    </recommendedName>
</protein>
<evidence type="ECO:0000313" key="5">
    <source>
        <dbReference type="Proteomes" id="UP000038830"/>
    </source>
</evidence>
<evidence type="ECO:0000256" key="1">
    <source>
        <dbReference type="ARBA" id="ARBA00038097"/>
    </source>
</evidence>
<dbReference type="Gene3D" id="3.40.50.1820">
    <property type="entry name" value="alpha/beta hydrolase"/>
    <property type="match status" value="1"/>
</dbReference>
<dbReference type="GO" id="GO:0055088">
    <property type="term" value="P:lipid homeostasis"/>
    <property type="evidence" value="ECO:0007669"/>
    <property type="project" value="TreeGrafter"/>
</dbReference>
<evidence type="ECO:0000259" key="3">
    <source>
        <dbReference type="Pfam" id="PF00561"/>
    </source>
</evidence>
<dbReference type="PANTHER" id="PTHR42886">
    <property type="entry name" value="RE40534P-RELATED"/>
    <property type="match status" value="1"/>
</dbReference>
<dbReference type="GO" id="GO:0004623">
    <property type="term" value="F:phospholipase A2 activity"/>
    <property type="evidence" value="ECO:0007669"/>
    <property type="project" value="TreeGrafter"/>
</dbReference>
<sequence length="402" mass="45569">MLRLKLNNLVKTVQTLASGVVSRGSKPSSSASNADAKHPHGYRRPTAPTALPLYKIITTKLFPMSASESFQHWKSRHLLDDAQWDLLQLLSLPNRDLEVVKTAIGRGNTMNEVCITPRNVTDPAKLNHFVLIHGYGAGLGFFLKNFEAISQNDNWCIHALDLPGYGCSSRPVFDRSIPLENYFIDSLEKWRSERNIDSMLMCSHSLGAYLSVLYTMKYPNAVKKLLCISPAGIYRPPQPPGEIPAWFDWLWEQNVSPFSLVRNSGPFGSMITSGWTSRRFAKLTQEERERLHRYTYAIFNARGSGEYYMPQILGAGAVAKVPLVDKIQNASCDIAWVYGDDDWMPKEGGVECSKIINSQTAHSSEFLVMENCGHHIYLDNYPRFNEYVLSEMKRYEKKYSSH</sequence>
<evidence type="ECO:0000256" key="2">
    <source>
        <dbReference type="SAM" id="MobiDB-lite"/>
    </source>
</evidence>
<dbReference type="SUPFAM" id="SSF53474">
    <property type="entry name" value="alpha/beta-Hydrolases"/>
    <property type="match status" value="1"/>
</dbReference>
<dbReference type="GO" id="GO:0042171">
    <property type="term" value="F:lysophosphatidic acid acyltransferase activity"/>
    <property type="evidence" value="ECO:0007669"/>
    <property type="project" value="TreeGrafter"/>
</dbReference>
<dbReference type="GO" id="GO:0006654">
    <property type="term" value="P:phosphatidic acid biosynthetic process"/>
    <property type="evidence" value="ECO:0007669"/>
    <property type="project" value="TreeGrafter"/>
</dbReference>
<name>A0A0H5C0X5_CYBJN</name>
<proteinExistence type="inferred from homology"/>
<organism evidence="4 5">
    <name type="scientific">Cyberlindnera jadinii (strain ATCC 18201 / CBS 1600 / BCRC 20928 / JCM 3617 / NBRC 0987 / NRRL Y-1542)</name>
    <name type="common">Torula yeast</name>
    <name type="synonym">Candida utilis</name>
    <dbReference type="NCBI Taxonomy" id="983966"/>
    <lineage>
        <taxon>Eukaryota</taxon>
        <taxon>Fungi</taxon>
        <taxon>Dikarya</taxon>
        <taxon>Ascomycota</taxon>
        <taxon>Saccharomycotina</taxon>
        <taxon>Saccharomycetes</taxon>
        <taxon>Phaffomycetales</taxon>
        <taxon>Phaffomycetaceae</taxon>
        <taxon>Cyberlindnera</taxon>
    </lineage>
</organism>
<accession>A0A0H5C0X5</accession>
<reference evidence="5" key="1">
    <citation type="journal article" date="2015" name="J. Biotechnol.">
        <title>The structure of the Cyberlindnera jadinii genome and its relation to Candida utilis analyzed by the occurrence of single nucleotide polymorphisms.</title>
        <authorList>
            <person name="Rupp O."/>
            <person name="Brinkrolf K."/>
            <person name="Buerth C."/>
            <person name="Kunigo M."/>
            <person name="Schneider J."/>
            <person name="Jaenicke S."/>
            <person name="Goesmann A."/>
            <person name="Puehler A."/>
            <person name="Jaeger K.-E."/>
            <person name="Ernst J.F."/>
        </authorList>
    </citation>
    <scope>NUCLEOTIDE SEQUENCE [LARGE SCALE GENOMIC DNA]</scope>
    <source>
        <strain evidence="5">ATCC 18201 / CBS 1600 / BCRC 20928 / JCM 3617 / NBRC 0987 / NRRL Y-1542</strain>
    </source>
</reference>
<dbReference type="Pfam" id="PF00561">
    <property type="entry name" value="Abhydrolase_1"/>
    <property type="match status" value="1"/>
</dbReference>
<comment type="similarity">
    <text evidence="1">Belongs to the peptidase S33 family. ABHD4/ABHD5 subfamily.</text>
</comment>
<dbReference type="InterPro" id="IPR000073">
    <property type="entry name" value="AB_hydrolase_1"/>
</dbReference>
<feature type="domain" description="AB hydrolase-1" evidence="3">
    <location>
        <begin position="127"/>
        <end position="380"/>
    </location>
</feature>
<dbReference type="GO" id="GO:0035965">
    <property type="term" value="P:cardiolipin acyl-chain remodeling"/>
    <property type="evidence" value="ECO:0007669"/>
    <property type="project" value="TreeGrafter"/>
</dbReference>
<dbReference type="AlphaFoldDB" id="A0A0H5C0X5"/>
<dbReference type="GO" id="GO:0005743">
    <property type="term" value="C:mitochondrial inner membrane"/>
    <property type="evidence" value="ECO:0007669"/>
    <property type="project" value="TreeGrafter"/>
</dbReference>
<dbReference type="Proteomes" id="UP000038830">
    <property type="component" value="Unassembled WGS sequence"/>
</dbReference>
<dbReference type="InterPro" id="IPR029058">
    <property type="entry name" value="AB_hydrolase_fold"/>
</dbReference>
<dbReference type="PANTHER" id="PTHR42886:SF29">
    <property type="entry name" value="PUMMELIG, ISOFORM A"/>
    <property type="match status" value="1"/>
</dbReference>
<gene>
    <name evidence="4" type="ORF">BN1211_1312</name>
</gene>
<evidence type="ECO:0000313" key="4">
    <source>
        <dbReference type="EMBL" id="CEP21261.1"/>
    </source>
</evidence>